<evidence type="ECO:0000256" key="1">
    <source>
        <dbReference type="ARBA" id="ARBA00007119"/>
    </source>
</evidence>
<dbReference type="EC" id="1.13.11.52" evidence="5"/>
<reference evidence="8" key="1">
    <citation type="journal article" date="2017" name="bioRxiv">
        <title>Conservation of a gene cluster reveals novel cercosporin biosynthetic mechanisms and extends production to the genus Colletotrichum.</title>
        <authorList>
            <person name="de Jonge R."/>
            <person name="Ebert M.K."/>
            <person name="Huitt-Roehl C.R."/>
            <person name="Pal P."/>
            <person name="Suttle J.C."/>
            <person name="Spanner R.E."/>
            <person name="Neubauer J.D."/>
            <person name="Jurick W.M.II."/>
            <person name="Stott K.A."/>
            <person name="Secor G.A."/>
            <person name="Thomma B.P.H.J."/>
            <person name="Van de Peer Y."/>
            <person name="Townsend C.A."/>
            <person name="Bolton M.D."/>
        </authorList>
    </citation>
    <scope>NUCLEOTIDE SEQUENCE [LARGE SCALE GENOMIC DNA]</scope>
    <source>
        <strain evidence="8">CBS538.71</strain>
    </source>
</reference>
<keyword evidence="4 5" id="KW-0349">Heme</keyword>
<feature type="region of interest" description="Disordered" evidence="6">
    <location>
        <begin position="356"/>
        <end position="386"/>
    </location>
</feature>
<dbReference type="InterPro" id="IPR037217">
    <property type="entry name" value="Trp/Indoleamine_2_3_dOase-like"/>
</dbReference>
<dbReference type="EMBL" id="PNEN01000395">
    <property type="protein sequence ID" value="PPJ59351.1"/>
    <property type="molecule type" value="Genomic_DNA"/>
</dbReference>
<proteinExistence type="inferred from homology"/>
<name>A0A2S6CI08_9PEZI</name>
<dbReference type="OrthoDB" id="3634546at2759"/>
<comment type="similarity">
    <text evidence="1 5">Belongs to the indoleamine 2,3-dioxygenase family.</text>
</comment>
<protein>
    <recommendedName>
        <fullName evidence="5">Indoleamine 2,3-dioxygenase</fullName>
        <ecNumber evidence="5">1.13.11.52</ecNumber>
    </recommendedName>
</protein>
<keyword evidence="5" id="KW-0560">Oxidoreductase</keyword>
<dbReference type="GO" id="GO:0033754">
    <property type="term" value="F:indoleamine 2,3-dioxygenase activity"/>
    <property type="evidence" value="ECO:0007669"/>
    <property type="project" value="UniProtKB-EC"/>
</dbReference>
<dbReference type="InterPro" id="IPR000898">
    <property type="entry name" value="Indolamine_dOase"/>
</dbReference>
<organism evidence="7 8">
    <name type="scientific">Cercospora berteroae</name>
    <dbReference type="NCBI Taxonomy" id="357750"/>
    <lineage>
        <taxon>Eukaryota</taxon>
        <taxon>Fungi</taxon>
        <taxon>Dikarya</taxon>
        <taxon>Ascomycota</taxon>
        <taxon>Pezizomycotina</taxon>
        <taxon>Dothideomycetes</taxon>
        <taxon>Dothideomycetidae</taxon>
        <taxon>Mycosphaerellales</taxon>
        <taxon>Mycosphaerellaceae</taxon>
        <taxon>Cercospora</taxon>
    </lineage>
</organism>
<gene>
    <name evidence="7" type="ORF">CBER1_05776</name>
</gene>
<dbReference type="PANTHER" id="PTHR28657:SF5">
    <property type="entry name" value="INDOLEAMINE 2,3-DIOXYGENASE"/>
    <property type="match status" value="1"/>
</dbReference>
<keyword evidence="3 4" id="KW-0408">Iron</keyword>
<accession>A0A2S6CI08</accession>
<evidence type="ECO:0000256" key="4">
    <source>
        <dbReference type="PIRSR" id="PIRSR600898-1"/>
    </source>
</evidence>
<evidence type="ECO:0000256" key="2">
    <source>
        <dbReference type="ARBA" id="ARBA00022723"/>
    </source>
</evidence>
<feature type="binding site" description="proximal binding residue" evidence="4">
    <location>
        <position position="335"/>
    </location>
    <ligand>
        <name>heme b</name>
        <dbReference type="ChEBI" id="CHEBI:60344"/>
    </ligand>
    <ligandPart>
        <name>Fe</name>
        <dbReference type="ChEBI" id="CHEBI:18248"/>
    </ligandPart>
</feature>
<dbReference type="GO" id="GO:0034354">
    <property type="term" value="P:'de novo' NAD+ biosynthetic process from L-tryptophan"/>
    <property type="evidence" value="ECO:0007669"/>
    <property type="project" value="TreeGrafter"/>
</dbReference>
<keyword evidence="5" id="KW-0223">Dioxygenase</keyword>
<evidence type="ECO:0000256" key="3">
    <source>
        <dbReference type="ARBA" id="ARBA00023004"/>
    </source>
</evidence>
<dbReference type="Proteomes" id="UP000237631">
    <property type="component" value="Unassembled WGS sequence"/>
</dbReference>
<dbReference type="GO" id="GO:0019441">
    <property type="term" value="P:L-tryptophan catabolic process to kynurenine"/>
    <property type="evidence" value="ECO:0007669"/>
    <property type="project" value="UniProtKB-UniRule"/>
</dbReference>
<evidence type="ECO:0000256" key="5">
    <source>
        <dbReference type="RuleBase" id="RU369119"/>
    </source>
</evidence>
<dbReference type="PANTHER" id="PTHR28657">
    <property type="entry name" value="INDOLEAMINE 2,3-DIOXYGENASE"/>
    <property type="match status" value="1"/>
</dbReference>
<evidence type="ECO:0000313" key="8">
    <source>
        <dbReference type="Proteomes" id="UP000237631"/>
    </source>
</evidence>
<dbReference type="GO" id="GO:0046872">
    <property type="term" value="F:metal ion binding"/>
    <property type="evidence" value="ECO:0007669"/>
    <property type="project" value="UniProtKB-UniRule"/>
</dbReference>
<dbReference type="GO" id="GO:0005737">
    <property type="term" value="C:cytoplasm"/>
    <property type="evidence" value="ECO:0007669"/>
    <property type="project" value="TreeGrafter"/>
</dbReference>
<evidence type="ECO:0000256" key="6">
    <source>
        <dbReference type="SAM" id="MobiDB-lite"/>
    </source>
</evidence>
<comment type="function">
    <text evidence="5">Produces N-formyl-kynurenine through the oxidation of tryptophan.</text>
</comment>
<sequence length="400" mass="45013">MNRVPVLQDYDLSSGTGFLPHVSASSRLSSYYDPWELLSDELSVHIKSGTIRERIRHIETLTTNRLRTEGDWRRAYSILSYLISAYIWTGETPQDVIPQSLSVPYLAFCERVEMPPVITYTALILWNTEFASNQNINDFSLDNLKVCRSFTGTPDERWFHRMCAAMEAKAGPAIEKLLLATKAVSSSDIKTITATLHFVTETIQDLTTLLQELNRRVNPNIWFSKLRPYLAGSIDGQLQQGISFDNGDTYLRLAGANAGQSSLFQFFDIALGIDHVSDFAARMRNYMPGPHARFLAAMEKSASIRAFVIANAEERDLQTAYDACLKELELFRNKHIQIVSRYIVIPAREAARKALSSEASHAESEGGRKELRGVGGAPLMPFLRGMRDETRSSKLFSVEE</sequence>
<feature type="compositionally biased region" description="Basic and acidic residues" evidence="6">
    <location>
        <begin position="360"/>
        <end position="372"/>
    </location>
</feature>
<comment type="catalytic activity">
    <reaction evidence="5">
        <text>L-tryptophan + O2 = N-formyl-L-kynurenine</text>
        <dbReference type="Rhea" id="RHEA:24536"/>
        <dbReference type="ChEBI" id="CHEBI:15379"/>
        <dbReference type="ChEBI" id="CHEBI:57912"/>
        <dbReference type="ChEBI" id="CHEBI:58629"/>
    </reaction>
</comment>
<dbReference type="Pfam" id="PF01231">
    <property type="entry name" value="IDO"/>
    <property type="match status" value="1"/>
</dbReference>
<dbReference type="GO" id="GO:0020037">
    <property type="term" value="F:heme binding"/>
    <property type="evidence" value="ECO:0007669"/>
    <property type="project" value="UniProtKB-UniRule"/>
</dbReference>
<evidence type="ECO:0000313" key="7">
    <source>
        <dbReference type="EMBL" id="PPJ59351.1"/>
    </source>
</evidence>
<keyword evidence="2 4" id="KW-0479">Metal-binding</keyword>
<keyword evidence="8" id="KW-1185">Reference proteome</keyword>
<comment type="caution">
    <text evidence="7">The sequence shown here is derived from an EMBL/GenBank/DDBJ whole genome shotgun (WGS) entry which is preliminary data.</text>
</comment>
<dbReference type="SUPFAM" id="SSF140959">
    <property type="entry name" value="Indolic compounds 2,3-dioxygenase-like"/>
    <property type="match status" value="1"/>
</dbReference>
<dbReference type="STRING" id="357750.A0A2S6CI08"/>
<dbReference type="Gene3D" id="1.20.58.480">
    <property type="match status" value="1"/>
</dbReference>
<dbReference type="AlphaFoldDB" id="A0A2S6CI08"/>